<reference evidence="2" key="1">
    <citation type="submission" date="2016-10" db="EMBL/GenBank/DDBJ databases">
        <authorList>
            <person name="Varghese N."/>
            <person name="Submissions S."/>
        </authorList>
    </citation>
    <scope>NUCLEOTIDE SEQUENCE [LARGE SCALE GENOMIC DNA]</scope>
    <source>
        <strain evidence="2">OR362-8,ATCC BAA-1266,JCM 13504</strain>
    </source>
</reference>
<protein>
    <submittedName>
        <fullName evidence="1">Uncharacterized protein</fullName>
    </submittedName>
</protein>
<dbReference type="Proteomes" id="UP000199029">
    <property type="component" value="Unassembled WGS sequence"/>
</dbReference>
<organism evidence="1 2">
    <name type="scientific">Hymenobacter arizonensis</name>
    <name type="common">Siccationidurans arizonensis</name>
    <dbReference type="NCBI Taxonomy" id="1227077"/>
    <lineage>
        <taxon>Bacteria</taxon>
        <taxon>Pseudomonadati</taxon>
        <taxon>Bacteroidota</taxon>
        <taxon>Cytophagia</taxon>
        <taxon>Cytophagales</taxon>
        <taxon>Hymenobacteraceae</taxon>
        <taxon>Hymenobacter</taxon>
    </lineage>
</organism>
<evidence type="ECO:0000313" key="1">
    <source>
        <dbReference type="EMBL" id="SFQ82638.1"/>
    </source>
</evidence>
<proteinExistence type="predicted"/>
<dbReference type="STRING" id="1227077.SAMN04515668_4852"/>
<name>A0A1I6BNW5_HYMAR</name>
<dbReference type="AlphaFoldDB" id="A0A1I6BNW5"/>
<sequence>MALDVCWQATRNAKDSTWLGSLDIETPLENLLYEFGKAAGVRIDPYGKTHLSAEQWNRLIAFAGPAGYPTDELKQIRAGIPGDKPEGVLVLLGD</sequence>
<keyword evidence="2" id="KW-1185">Reference proteome</keyword>
<gene>
    <name evidence="1" type="ORF">SAMN04515668_4852</name>
</gene>
<accession>A0A1I6BNW5</accession>
<dbReference type="EMBL" id="FOXS01000010">
    <property type="protein sequence ID" value="SFQ82638.1"/>
    <property type="molecule type" value="Genomic_DNA"/>
</dbReference>
<evidence type="ECO:0000313" key="2">
    <source>
        <dbReference type="Proteomes" id="UP000199029"/>
    </source>
</evidence>
<dbReference type="RefSeq" id="WP_092678881.1">
    <property type="nucleotide sequence ID" value="NZ_FOXS01000010.1"/>
</dbReference>
<dbReference type="OrthoDB" id="894265at2"/>